<organism evidence="1 2">
    <name type="scientific">Actinacidiphila oryziradicis</name>
    <dbReference type="NCBI Taxonomy" id="2571141"/>
    <lineage>
        <taxon>Bacteria</taxon>
        <taxon>Bacillati</taxon>
        <taxon>Actinomycetota</taxon>
        <taxon>Actinomycetes</taxon>
        <taxon>Kitasatosporales</taxon>
        <taxon>Streptomycetaceae</taxon>
        <taxon>Actinacidiphila</taxon>
    </lineage>
</organism>
<reference evidence="1 2" key="1">
    <citation type="submission" date="2019-04" db="EMBL/GenBank/DDBJ databases">
        <title>Streptomyces oryziradicis sp. nov., a novel actinomycete isolated from rhizosphere soil of rice (Oryza sativa L.).</title>
        <authorList>
            <person name="Li C."/>
        </authorList>
    </citation>
    <scope>NUCLEOTIDE SEQUENCE [LARGE SCALE GENOMIC DNA]</scope>
    <source>
        <strain evidence="1 2">NEAU-C40</strain>
    </source>
</reference>
<gene>
    <name evidence="1" type="ORF">FCI23_34555</name>
</gene>
<sequence length="59" mass="5865">MRVDTAGLDCAVLRDPGDASVNGLLGLATAYVARTGGQSKRVAASGGGDLTQIVSRGFA</sequence>
<comment type="caution">
    <text evidence="1">The sequence shown here is derived from an EMBL/GenBank/DDBJ whole genome shotgun (WGS) entry which is preliminary data.</text>
</comment>
<evidence type="ECO:0000313" key="2">
    <source>
        <dbReference type="Proteomes" id="UP000305778"/>
    </source>
</evidence>
<dbReference type="EMBL" id="SUMC01000047">
    <property type="protein sequence ID" value="TKA04779.1"/>
    <property type="molecule type" value="Genomic_DNA"/>
</dbReference>
<accession>A0A4V5MYM2</accession>
<proteinExistence type="predicted"/>
<dbReference type="AlphaFoldDB" id="A0A4V5MYM2"/>
<protein>
    <submittedName>
        <fullName evidence="1">Uncharacterized protein</fullName>
    </submittedName>
</protein>
<keyword evidence="2" id="KW-1185">Reference proteome</keyword>
<dbReference type="Proteomes" id="UP000305778">
    <property type="component" value="Unassembled WGS sequence"/>
</dbReference>
<evidence type="ECO:0000313" key="1">
    <source>
        <dbReference type="EMBL" id="TKA04779.1"/>
    </source>
</evidence>
<name>A0A4V5MYM2_9ACTN</name>
<dbReference type="RefSeq" id="WP_136728126.1">
    <property type="nucleotide sequence ID" value="NZ_SUMC01000047.1"/>
</dbReference>